<reference evidence="3 4" key="1">
    <citation type="submission" date="2016-11" db="EMBL/GenBank/DDBJ databases">
        <authorList>
            <person name="Jaros S."/>
            <person name="Januszkiewicz K."/>
            <person name="Wedrychowicz H."/>
        </authorList>
    </citation>
    <scope>NUCLEOTIDE SEQUENCE [LARGE SCALE GENOMIC DNA]</scope>
    <source>
        <strain evidence="3 4">DSM 46144</strain>
    </source>
</reference>
<proteinExistence type="predicted"/>
<feature type="transmembrane region" description="Helical" evidence="1">
    <location>
        <begin position="52"/>
        <end position="73"/>
    </location>
</feature>
<dbReference type="GO" id="GO:0016301">
    <property type="term" value="F:kinase activity"/>
    <property type="evidence" value="ECO:0007669"/>
    <property type="project" value="UniProtKB-KW"/>
</dbReference>
<evidence type="ECO:0000259" key="2">
    <source>
        <dbReference type="PROSITE" id="PS50146"/>
    </source>
</evidence>
<feature type="transmembrane region" description="Helical" evidence="1">
    <location>
        <begin position="80"/>
        <end position="99"/>
    </location>
</feature>
<dbReference type="InterPro" id="IPR017438">
    <property type="entry name" value="ATP-NAD_kinase_N"/>
</dbReference>
<feature type="transmembrane region" description="Helical" evidence="1">
    <location>
        <begin position="28"/>
        <end position="46"/>
    </location>
</feature>
<dbReference type="AlphaFoldDB" id="A0A1M7RG48"/>
<organism evidence="3 4">
    <name type="scientific">Cryptosporangium aurantiacum</name>
    <dbReference type="NCBI Taxonomy" id="134849"/>
    <lineage>
        <taxon>Bacteria</taxon>
        <taxon>Bacillati</taxon>
        <taxon>Actinomycetota</taxon>
        <taxon>Actinomycetes</taxon>
        <taxon>Cryptosporangiales</taxon>
        <taxon>Cryptosporangiaceae</taxon>
        <taxon>Cryptosporangium</taxon>
    </lineage>
</organism>
<dbReference type="InterPro" id="IPR016064">
    <property type="entry name" value="NAD/diacylglycerol_kinase_sf"/>
</dbReference>
<keyword evidence="4" id="KW-1185">Reference proteome</keyword>
<keyword evidence="3" id="KW-0808">Transferase</keyword>
<feature type="transmembrane region" description="Helical" evidence="1">
    <location>
        <begin position="105"/>
        <end position="125"/>
    </location>
</feature>
<evidence type="ECO:0000256" key="1">
    <source>
        <dbReference type="SAM" id="Phobius"/>
    </source>
</evidence>
<name>A0A1M7RG48_9ACTN</name>
<dbReference type="PROSITE" id="PS50146">
    <property type="entry name" value="DAGK"/>
    <property type="match status" value="1"/>
</dbReference>
<evidence type="ECO:0000313" key="4">
    <source>
        <dbReference type="Proteomes" id="UP000184440"/>
    </source>
</evidence>
<dbReference type="Proteomes" id="UP000184440">
    <property type="component" value="Unassembled WGS sequence"/>
</dbReference>
<dbReference type="STRING" id="134849.SAMN05443668_111141"/>
<evidence type="ECO:0000313" key="3">
    <source>
        <dbReference type="EMBL" id="SHN45109.1"/>
    </source>
</evidence>
<keyword evidence="1" id="KW-0472">Membrane</keyword>
<keyword evidence="3" id="KW-0418">Kinase</keyword>
<dbReference type="SUPFAM" id="SSF111331">
    <property type="entry name" value="NAD kinase/diacylglycerol kinase-like"/>
    <property type="match status" value="1"/>
</dbReference>
<gene>
    <name evidence="3" type="ORF">SAMN05443668_111141</name>
</gene>
<accession>A0A1M7RG48</accession>
<dbReference type="Pfam" id="PF00781">
    <property type="entry name" value="DAGK_cat"/>
    <property type="match status" value="1"/>
</dbReference>
<dbReference type="InterPro" id="IPR001206">
    <property type="entry name" value="Diacylglycerol_kinase_cat_dom"/>
</dbReference>
<dbReference type="Gene3D" id="3.40.50.10330">
    <property type="entry name" value="Probable inorganic polyphosphate/atp-NAD kinase, domain 1"/>
    <property type="match status" value="1"/>
</dbReference>
<dbReference type="EMBL" id="FRCS01000011">
    <property type="protein sequence ID" value="SHN45109.1"/>
    <property type="molecule type" value="Genomic_DNA"/>
</dbReference>
<keyword evidence="1" id="KW-0812">Transmembrane</keyword>
<sequence length="455" mass="48387">MPDENPVLNMASATAPVPRRIRWVQRGLARSAFLAAAACLVLPLTVAGLRSISLLALGVGGAALTLAAGWWFLSHRGVRRWIAGAVVLAVPCAVAAWYIRAELLWAVIVTAFLWGLALGLGRAALAEFPRPAPPTEYETPTPRHPYVIMNPRSGGGKVDRFGLADAARARGAEVVLLDDDHKDAASLARQAVYAGADLLGVAGGDGTQALVADVAAETGVPFMVISAGTRNHFALDLGLDRDHPETCLDALTDGVEVRIDLGRVGGRTFVNNASFGAYATIVDRPTYRGKKAGTALDVLPDLLAEHSGPALRVTVGQTVLNGPVAALVSNNPYRVDDVAHFGQRPRLDGGVLGVLAVVMHGAMDASRILRGRRSRSLRVVQGREVVVDADVASIPVGIDGESFWLHTPVRCTIRPRALRVRVPRNRPGVRPPRPTMDWRRLGRIALSTGSRTVDA</sequence>
<dbReference type="Gene3D" id="2.60.200.40">
    <property type="match status" value="1"/>
</dbReference>
<protein>
    <submittedName>
        <fullName evidence="3">Diacylglycerol kinase family enzyme</fullName>
    </submittedName>
</protein>
<feature type="domain" description="DAGKc" evidence="2">
    <location>
        <begin position="140"/>
        <end position="268"/>
    </location>
</feature>
<keyword evidence="1" id="KW-1133">Transmembrane helix</keyword>